<comment type="caution">
    <text evidence="2">The sequence shown here is derived from an EMBL/GenBank/DDBJ whole genome shotgun (WGS) entry which is preliminary data.</text>
</comment>
<evidence type="ECO:0000313" key="2">
    <source>
        <dbReference type="EMBL" id="RRA97132.1"/>
    </source>
</evidence>
<keyword evidence="3" id="KW-1185">Reference proteome</keyword>
<dbReference type="RefSeq" id="WP_124898055.1">
    <property type="nucleotide sequence ID" value="NZ_RQTJ01000001.1"/>
</dbReference>
<evidence type="ECO:0000313" key="3">
    <source>
        <dbReference type="Proteomes" id="UP000268372"/>
    </source>
</evidence>
<name>A0A3P1B8J4_9FLAO</name>
<dbReference type="EMBL" id="RQTJ01000001">
    <property type="protein sequence ID" value="RRA97132.1"/>
    <property type="molecule type" value="Genomic_DNA"/>
</dbReference>
<dbReference type="Proteomes" id="UP000268372">
    <property type="component" value="Unassembled WGS sequence"/>
</dbReference>
<dbReference type="OrthoDB" id="1198767at2"/>
<gene>
    <name evidence="2" type="ORF">EG242_00980</name>
</gene>
<reference evidence="2 3" key="1">
    <citation type="submission" date="2018-11" db="EMBL/GenBank/DDBJ databases">
        <title>Flavobacterium sp. nov., YIM 102796 draft genome.</title>
        <authorList>
            <person name="Li G."/>
            <person name="Jiang Y."/>
        </authorList>
    </citation>
    <scope>NUCLEOTIDE SEQUENCE [LARGE SCALE GENOMIC DNA]</scope>
    <source>
        <strain evidence="2 3">YIM 102796</strain>
    </source>
</reference>
<feature type="signal peptide" evidence="1">
    <location>
        <begin position="1"/>
        <end position="24"/>
    </location>
</feature>
<keyword evidence="1" id="KW-0732">Signal</keyword>
<protein>
    <recommendedName>
        <fullName evidence="4">DUF4421 domain-containing protein</fullName>
    </recommendedName>
</protein>
<evidence type="ECO:0000256" key="1">
    <source>
        <dbReference type="SAM" id="SignalP"/>
    </source>
</evidence>
<sequence length="361" mass="42379">MKHFYKLLLLFTVLTLTSCSTIFATKTQKLHVFSNADKARVTVNDSIYNLPAQIYVARSKEPLEITYQSENKQIDTVFKAKHSPLFYLGNILNAPALGAGYVVDLTNQKRFKYRKNIFFNDKDSLEIYEFRADKYLAKHHIADGEQKQHIHEKFKKDYLASDANRKIRQEKEFKRLNPTEGSFRFNIQPPTLFLVGLSNKNGNINSFSNTVGGAGFGLGFDYYYKNDRFIGLETSVRGNLFDIMWWSSYDIKAFKYDMSLRKGHRWKRYEVSYGVSFVYTDYDYKVPYTYQYPITTFTSDDNKRNYDVNYRSLGFSTLFNYQLTSVMFVGLRYNPSVYSFRKTGNGFDYEHVIGIDYRIKF</sequence>
<feature type="chain" id="PRO_5018212914" description="DUF4421 domain-containing protein" evidence="1">
    <location>
        <begin position="25"/>
        <end position="361"/>
    </location>
</feature>
<evidence type="ECO:0008006" key="4">
    <source>
        <dbReference type="Google" id="ProtNLM"/>
    </source>
</evidence>
<organism evidence="2 3">
    <name type="scientific">Paenimyroides viscosum</name>
    <dbReference type="NCBI Taxonomy" id="2488729"/>
    <lineage>
        <taxon>Bacteria</taxon>
        <taxon>Pseudomonadati</taxon>
        <taxon>Bacteroidota</taxon>
        <taxon>Flavobacteriia</taxon>
        <taxon>Flavobacteriales</taxon>
        <taxon>Flavobacteriaceae</taxon>
        <taxon>Paenimyroides</taxon>
    </lineage>
</organism>
<accession>A0A3P1B8J4</accession>
<dbReference type="AlphaFoldDB" id="A0A3P1B8J4"/>
<proteinExistence type="predicted"/>
<dbReference type="PROSITE" id="PS51257">
    <property type="entry name" value="PROKAR_LIPOPROTEIN"/>
    <property type="match status" value="1"/>
</dbReference>